<reference evidence="4 5" key="1">
    <citation type="submission" date="2019-11" db="EMBL/GenBank/DDBJ databases">
        <title>Draft genome sequence of Paludibacterium sp. dN18-1.</title>
        <authorList>
            <person name="Im W.-T."/>
        </authorList>
    </citation>
    <scope>NUCLEOTIDE SEQUENCE [LARGE SCALE GENOMIC DNA]</scope>
    <source>
        <strain evidence="5">dN 18-1</strain>
    </source>
</reference>
<dbReference type="InterPro" id="IPR023346">
    <property type="entry name" value="Lysozyme-like_dom_sf"/>
</dbReference>
<dbReference type="AlphaFoldDB" id="A0A844GFV2"/>
<evidence type="ECO:0000256" key="2">
    <source>
        <dbReference type="ARBA" id="ARBA00023157"/>
    </source>
</evidence>
<dbReference type="GO" id="GO:0006952">
    <property type="term" value="P:defense response"/>
    <property type="evidence" value="ECO:0007669"/>
    <property type="project" value="UniProtKB-KW"/>
</dbReference>
<evidence type="ECO:0000313" key="5">
    <source>
        <dbReference type="Proteomes" id="UP000446658"/>
    </source>
</evidence>
<dbReference type="RefSeq" id="WP_230370606.1">
    <property type="nucleotide sequence ID" value="NZ_WLYX01000001.1"/>
</dbReference>
<evidence type="ECO:0000256" key="1">
    <source>
        <dbReference type="ARBA" id="ARBA00022821"/>
    </source>
</evidence>
<gene>
    <name evidence="4" type="ORF">GKE73_12490</name>
</gene>
<dbReference type="GO" id="GO:0006032">
    <property type="term" value="P:chitin catabolic process"/>
    <property type="evidence" value="ECO:0007669"/>
    <property type="project" value="InterPro"/>
</dbReference>
<sequence>MMKNKDKANPKSDHTHHERVKIDCTCNRDITIDELIDCYPSQKISILENFLPHINNTFKKYEINTCMRRMHFLAQIGHESASLKYTAEILNKGVSESNVYDGYKGRGLIQITWKKNYEKYGDFIGEDFLGKNKYKLEAANFAADSAGWFWTNGSSLNINTLADKNDFIAITILINGGLNGFEHRKSLLKNSYESMNLSSCKSLAVLRDSMPDEAKKSLSTDEYQFKDSLAFKSPRSAFAWGYWHDPDSKRSGTEKDKDKSVLGYQRFLELIEKDPFKKKAFGLTPAQMEKIAKTATQEKD</sequence>
<dbReference type="PANTHER" id="PTHR22595">
    <property type="entry name" value="CHITINASE-RELATED"/>
    <property type="match status" value="1"/>
</dbReference>
<dbReference type="Pfam" id="PF00182">
    <property type="entry name" value="Glyco_hydro_19"/>
    <property type="match status" value="1"/>
</dbReference>
<evidence type="ECO:0000259" key="3">
    <source>
        <dbReference type="Pfam" id="PF00182"/>
    </source>
</evidence>
<dbReference type="GO" id="GO:0004568">
    <property type="term" value="F:chitinase activity"/>
    <property type="evidence" value="ECO:0007669"/>
    <property type="project" value="InterPro"/>
</dbReference>
<proteinExistence type="predicted"/>
<dbReference type="Proteomes" id="UP000446658">
    <property type="component" value="Unassembled WGS sequence"/>
</dbReference>
<accession>A0A844GFV2</accession>
<feature type="domain" description="Glycoside hydrolase family 19 catalytic" evidence="3">
    <location>
        <begin position="100"/>
        <end position="152"/>
    </location>
</feature>
<evidence type="ECO:0000313" key="4">
    <source>
        <dbReference type="EMBL" id="MTD33564.1"/>
    </source>
</evidence>
<dbReference type="EMBL" id="WLYX01000001">
    <property type="protein sequence ID" value="MTD33564.1"/>
    <property type="molecule type" value="Genomic_DNA"/>
</dbReference>
<dbReference type="PANTHER" id="PTHR22595:SF79">
    <property type="entry name" value="CHITINASE 12"/>
    <property type="match status" value="1"/>
</dbReference>
<dbReference type="SUPFAM" id="SSF53955">
    <property type="entry name" value="Lysozyme-like"/>
    <property type="match status" value="1"/>
</dbReference>
<dbReference type="GO" id="GO:0016998">
    <property type="term" value="P:cell wall macromolecule catabolic process"/>
    <property type="evidence" value="ECO:0007669"/>
    <property type="project" value="InterPro"/>
</dbReference>
<keyword evidence="1" id="KW-0611">Plant defense</keyword>
<keyword evidence="2" id="KW-1015">Disulfide bond</keyword>
<organism evidence="4 5">
    <name type="scientific">Paludibacterium denitrificans</name>
    <dbReference type="NCBI Taxonomy" id="2675226"/>
    <lineage>
        <taxon>Bacteria</taxon>
        <taxon>Pseudomonadati</taxon>
        <taxon>Pseudomonadota</taxon>
        <taxon>Betaproteobacteria</taxon>
        <taxon>Neisseriales</taxon>
        <taxon>Chromobacteriaceae</taxon>
        <taxon>Paludibacterium</taxon>
    </lineage>
</organism>
<name>A0A844GFV2_9NEIS</name>
<dbReference type="Gene3D" id="1.10.530.10">
    <property type="match status" value="1"/>
</dbReference>
<keyword evidence="5" id="KW-1185">Reference proteome</keyword>
<protein>
    <recommendedName>
        <fullName evidence="3">Glycoside hydrolase family 19 catalytic domain-containing protein</fullName>
    </recommendedName>
</protein>
<comment type="caution">
    <text evidence="4">The sequence shown here is derived from an EMBL/GenBank/DDBJ whole genome shotgun (WGS) entry which is preliminary data.</text>
</comment>
<dbReference type="InterPro" id="IPR000726">
    <property type="entry name" value="Glyco_hydro_19_cat"/>
</dbReference>